<evidence type="ECO:0000313" key="3">
    <source>
        <dbReference type="EMBL" id="PCF96492.1"/>
    </source>
</evidence>
<dbReference type="GO" id="GO:0047472">
    <property type="term" value="F:3-carboxy-cis,cis-muconate cycloisomerase activity"/>
    <property type="evidence" value="ECO:0007669"/>
    <property type="project" value="UniProtKB-EC"/>
</dbReference>
<dbReference type="Pfam" id="PF00206">
    <property type="entry name" value="Lyase_1"/>
    <property type="match status" value="1"/>
</dbReference>
<dbReference type="EMBL" id="NWUX01000003">
    <property type="protein sequence ID" value="PCF96492.1"/>
    <property type="molecule type" value="Genomic_DNA"/>
</dbReference>
<organism evidence="3 4">
    <name type="scientific">Vreelandella nigrificans</name>
    <dbReference type="NCBI Taxonomy" id="2042704"/>
    <lineage>
        <taxon>Bacteria</taxon>
        <taxon>Pseudomonadati</taxon>
        <taxon>Pseudomonadota</taxon>
        <taxon>Gammaproteobacteria</taxon>
        <taxon>Oceanospirillales</taxon>
        <taxon>Halomonadaceae</taxon>
        <taxon>Vreelandella</taxon>
    </lineage>
</organism>
<dbReference type="Pfam" id="PF10397">
    <property type="entry name" value="ADSL_C"/>
    <property type="match status" value="1"/>
</dbReference>
<protein>
    <submittedName>
        <fullName evidence="3">3-carboxy-cis,cis-muconate cycloisomerase</fullName>
        <ecNumber evidence="3">5.5.1.2</ecNumber>
    </submittedName>
</protein>
<sequence length="454" mass="49738">MASSLFDSFYYKNMFSTSAMVEIFSDEGRLNAWLATEAALAKGQAQVGVIPQQAADNIVEAAILDNLDLQAMKAEFDKVGFPIMPLVHQLANACDPETARWVHWGSTTQDIIDTGLVLQMRDGISLLEQDLNALINALAQLARTHRNTVMAGRTFQQQAAPITFGYKVAVWLDEMLRHKERLSELKKRVLVGQCAGAVGTLATLGQDGIAVQQAMMNELDLKTPTVTWHTARDNWSEMVNWLVLVTTTLGKVATEIATLMRTEVNEVREPYQTGRGASSTLPQKRNPIACPRIIAIAHRMREFSAAQFSAMIQEHERAVGAMPIEWMIIPDAFILASGSFSQSLDILRNLDVDSAQMRANLDIGGGLLMAEAVMMGVAPIIGRNQAHDLVFAAAGRANDAGKTLREELVKDPSIMQHITTERLDELLDPANYTGSAGAMVDQVLSKLEAIKEHG</sequence>
<dbReference type="Proteomes" id="UP000218677">
    <property type="component" value="Unassembled WGS sequence"/>
</dbReference>
<reference evidence="4" key="1">
    <citation type="submission" date="2017-09" db="EMBL/GenBank/DDBJ databases">
        <authorList>
            <person name="Cho G.-S."/>
            <person name="Oguntoyinbo F.A."/>
            <person name="Cnockaert M."/>
            <person name="Kabisch J."/>
            <person name="Neve H."/>
            <person name="Bockelmann W."/>
            <person name="Wenning M."/>
            <person name="Franz C.M."/>
            <person name="Vandamme P."/>
        </authorList>
    </citation>
    <scope>NUCLEOTIDE SEQUENCE [LARGE SCALE GENOMIC DNA]</scope>
    <source>
        <strain evidence="4">MBT G8648</strain>
    </source>
</reference>
<comment type="similarity">
    <text evidence="1">Belongs to the class-II fumarase/aspartase family.</text>
</comment>
<feature type="domain" description="Adenylosuccinate lyase C-terminal" evidence="2">
    <location>
        <begin position="365"/>
        <end position="444"/>
    </location>
</feature>
<dbReference type="InterPro" id="IPR008948">
    <property type="entry name" value="L-Aspartase-like"/>
</dbReference>
<name>A0A2A4HNK5_9GAMM</name>
<gene>
    <name evidence="3" type="ORF">CPA45_05570</name>
</gene>
<keyword evidence="4" id="KW-1185">Reference proteome</keyword>
<dbReference type="PRINTS" id="PR00145">
    <property type="entry name" value="ARGSUCLYASE"/>
</dbReference>
<comment type="caution">
    <text evidence="3">The sequence shown here is derived from an EMBL/GenBank/DDBJ whole genome shotgun (WGS) entry which is preliminary data.</text>
</comment>
<evidence type="ECO:0000256" key="1">
    <source>
        <dbReference type="ARBA" id="ARBA00034772"/>
    </source>
</evidence>
<dbReference type="CDD" id="cd01597">
    <property type="entry name" value="pCLME"/>
    <property type="match status" value="1"/>
</dbReference>
<dbReference type="InterPro" id="IPR022761">
    <property type="entry name" value="Fumarate_lyase_N"/>
</dbReference>
<dbReference type="Gene3D" id="1.20.200.10">
    <property type="entry name" value="Fumarase/aspartase (Central domain)"/>
    <property type="match status" value="1"/>
</dbReference>
<dbReference type="PANTHER" id="PTHR43172:SF2">
    <property type="entry name" value="ADENYLOSUCCINATE LYASE C-TERMINAL DOMAIN-CONTAINING PROTEIN"/>
    <property type="match status" value="1"/>
</dbReference>
<evidence type="ECO:0000313" key="4">
    <source>
        <dbReference type="Proteomes" id="UP000218677"/>
    </source>
</evidence>
<accession>A0A2A4HNK5</accession>
<dbReference type="SMART" id="SM00998">
    <property type="entry name" value="ADSL_C"/>
    <property type="match status" value="1"/>
</dbReference>
<keyword evidence="3" id="KW-0413">Isomerase</keyword>
<dbReference type="SUPFAM" id="SSF48557">
    <property type="entry name" value="L-aspartase-like"/>
    <property type="match status" value="1"/>
</dbReference>
<dbReference type="InterPro" id="IPR019468">
    <property type="entry name" value="AdenyloSucc_lyase_C"/>
</dbReference>
<dbReference type="PANTHER" id="PTHR43172">
    <property type="entry name" value="ADENYLOSUCCINATE LYASE"/>
    <property type="match status" value="1"/>
</dbReference>
<dbReference type="PRINTS" id="PR00149">
    <property type="entry name" value="FUMRATELYASE"/>
</dbReference>
<dbReference type="FunFam" id="1.20.200.10:FF:000014">
    <property type="entry name" value="3-carboxy-cis,cis-muconate cycloisomerase"/>
    <property type="match status" value="1"/>
</dbReference>
<evidence type="ECO:0000259" key="2">
    <source>
        <dbReference type="SMART" id="SM00998"/>
    </source>
</evidence>
<dbReference type="AlphaFoldDB" id="A0A2A4HNK5"/>
<dbReference type="Gene3D" id="1.10.40.30">
    <property type="entry name" value="Fumarase/aspartase (C-terminal domain)"/>
    <property type="match status" value="1"/>
</dbReference>
<dbReference type="InterPro" id="IPR000362">
    <property type="entry name" value="Fumarate_lyase_fam"/>
</dbReference>
<proteinExistence type="inferred from homology"/>
<dbReference type="OrthoDB" id="9768878at2"/>
<dbReference type="RefSeq" id="WP_096650632.1">
    <property type="nucleotide sequence ID" value="NZ_NWUX01000003.1"/>
</dbReference>
<dbReference type="EC" id="5.5.1.2" evidence="3"/>